<proteinExistence type="predicted"/>
<keyword evidence="3" id="KW-1185">Reference proteome</keyword>
<gene>
    <name evidence="2" type="ORF">Poly41_21230</name>
</gene>
<dbReference type="Proteomes" id="UP000319143">
    <property type="component" value="Unassembled WGS sequence"/>
</dbReference>
<reference evidence="2 3" key="1">
    <citation type="submission" date="2019-02" db="EMBL/GenBank/DDBJ databases">
        <title>Deep-cultivation of Planctomycetes and their phenomic and genomic characterization uncovers novel biology.</title>
        <authorList>
            <person name="Wiegand S."/>
            <person name="Jogler M."/>
            <person name="Boedeker C."/>
            <person name="Pinto D."/>
            <person name="Vollmers J."/>
            <person name="Rivas-Marin E."/>
            <person name="Kohn T."/>
            <person name="Peeters S.H."/>
            <person name="Heuer A."/>
            <person name="Rast P."/>
            <person name="Oberbeckmann S."/>
            <person name="Bunk B."/>
            <person name="Jeske O."/>
            <person name="Meyerdierks A."/>
            <person name="Storesund J.E."/>
            <person name="Kallscheuer N."/>
            <person name="Luecker S."/>
            <person name="Lage O.M."/>
            <person name="Pohl T."/>
            <person name="Merkel B.J."/>
            <person name="Hornburger P."/>
            <person name="Mueller R.-W."/>
            <person name="Bruemmer F."/>
            <person name="Labrenz M."/>
            <person name="Spormann A.M."/>
            <person name="Op Den Camp H."/>
            <person name="Overmann J."/>
            <person name="Amann R."/>
            <person name="Jetten M.S.M."/>
            <person name="Mascher T."/>
            <person name="Medema M.H."/>
            <person name="Devos D.P."/>
            <person name="Kaster A.-K."/>
            <person name="Ovreas L."/>
            <person name="Rohde M."/>
            <person name="Galperin M.Y."/>
            <person name="Jogler C."/>
        </authorList>
    </citation>
    <scope>NUCLEOTIDE SEQUENCE [LARGE SCALE GENOMIC DNA]</scope>
    <source>
        <strain evidence="2 3">Poly41</strain>
    </source>
</reference>
<feature type="region of interest" description="Disordered" evidence="1">
    <location>
        <begin position="1"/>
        <end position="33"/>
    </location>
</feature>
<protein>
    <submittedName>
        <fullName evidence="2">Uncharacterized protein</fullName>
    </submittedName>
</protein>
<evidence type="ECO:0000313" key="3">
    <source>
        <dbReference type="Proteomes" id="UP000319143"/>
    </source>
</evidence>
<dbReference type="RefSeq" id="WP_146526042.1">
    <property type="nucleotide sequence ID" value="NZ_SJPV01000003.1"/>
</dbReference>
<comment type="caution">
    <text evidence="2">The sequence shown here is derived from an EMBL/GenBank/DDBJ whole genome shotgun (WGS) entry which is preliminary data.</text>
</comment>
<name>A0A5C6DWW1_9BACT</name>
<dbReference type="EMBL" id="SJPV01000003">
    <property type="protein sequence ID" value="TWU39299.1"/>
    <property type="molecule type" value="Genomic_DNA"/>
</dbReference>
<sequence length="67" mass="7584">MTHRPATHALHDNVSGMSDNHLNQQTHNSSRVRATIDPQAVDQLYVMDDEDDSAGWLEEDLLDLRLS</sequence>
<organism evidence="2 3">
    <name type="scientific">Novipirellula artificiosorum</name>
    <dbReference type="NCBI Taxonomy" id="2528016"/>
    <lineage>
        <taxon>Bacteria</taxon>
        <taxon>Pseudomonadati</taxon>
        <taxon>Planctomycetota</taxon>
        <taxon>Planctomycetia</taxon>
        <taxon>Pirellulales</taxon>
        <taxon>Pirellulaceae</taxon>
        <taxon>Novipirellula</taxon>
    </lineage>
</organism>
<accession>A0A5C6DWW1</accession>
<dbReference type="AlphaFoldDB" id="A0A5C6DWW1"/>
<feature type="compositionally biased region" description="Polar residues" evidence="1">
    <location>
        <begin position="15"/>
        <end position="32"/>
    </location>
</feature>
<evidence type="ECO:0000313" key="2">
    <source>
        <dbReference type="EMBL" id="TWU39299.1"/>
    </source>
</evidence>
<evidence type="ECO:0000256" key="1">
    <source>
        <dbReference type="SAM" id="MobiDB-lite"/>
    </source>
</evidence>